<dbReference type="AlphaFoldDB" id="A0A0E9STQ9"/>
<name>A0A0E9STQ9_ANGAN</name>
<accession>A0A0E9STQ9</accession>
<dbReference type="EMBL" id="GBXM01063876">
    <property type="protein sequence ID" value="JAH44701.1"/>
    <property type="molecule type" value="Transcribed_RNA"/>
</dbReference>
<evidence type="ECO:0000313" key="1">
    <source>
        <dbReference type="EMBL" id="JAH44701.1"/>
    </source>
</evidence>
<protein>
    <submittedName>
        <fullName evidence="1">Uncharacterized protein</fullName>
    </submittedName>
</protein>
<sequence>MSSSNNQYIHTSYVQSLNLVWTRV</sequence>
<reference evidence="1" key="2">
    <citation type="journal article" date="2015" name="Fish Shellfish Immunol.">
        <title>Early steps in the European eel (Anguilla anguilla)-Vibrio vulnificus interaction in the gills: Role of the RtxA13 toxin.</title>
        <authorList>
            <person name="Callol A."/>
            <person name="Pajuelo D."/>
            <person name="Ebbesson L."/>
            <person name="Teles M."/>
            <person name="MacKenzie S."/>
            <person name="Amaro C."/>
        </authorList>
    </citation>
    <scope>NUCLEOTIDE SEQUENCE</scope>
</reference>
<reference evidence="1" key="1">
    <citation type="submission" date="2014-11" db="EMBL/GenBank/DDBJ databases">
        <authorList>
            <person name="Amaro Gonzalez C."/>
        </authorList>
    </citation>
    <scope>NUCLEOTIDE SEQUENCE</scope>
</reference>
<proteinExistence type="predicted"/>
<organism evidence="1">
    <name type="scientific">Anguilla anguilla</name>
    <name type="common">European freshwater eel</name>
    <name type="synonym">Muraena anguilla</name>
    <dbReference type="NCBI Taxonomy" id="7936"/>
    <lineage>
        <taxon>Eukaryota</taxon>
        <taxon>Metazoa</taxon>
        <taxon>Chordata</taxon>
        <taxon>Craniata</taxon>
        <taxon>Vertebrata</taxon>
        <taxon>Euteleostomi</taxon>
        <taxon>Actinopterygii</taxon>
        <taxon>Neopterygii</taxon>
        <taxon>Teleostei</taxon>
        <taxon>Anguilliformes</taxon>
        <taxon>Anguillidae</taxon>
        <taxon>Anguilla</taxon>
    </lineage>
</organism>